<dbReference type="AlphaFoldDB" id="A0A4P7PS61"/>
<dbReference type="Proteomes" id="UP000296862">
    <property type="component" value="Chromosome"/>
</dbReference>
<evidence type="ECO:0000313" key="2">
    <source>
        <dbReference type="Proteomes" id="UP000296862"/>
    </source>
</evidence>
<dbReference type="RefSeq" id="WP_136150950.1">
    <property type="nucleotide sequence ID" value="NZ_CP038810.1"/>
</dbReference>
<accession>A0A4P7PS61</accession>
<gene>
    <name evidence="1" type="ORF">GS03_00457</name>
</gene>
<evidence type="ECO:0000313" key="1">
    <source>
        <dbReference type="EMBL" id="QBZ96972.1"/>
    </source>
</evidence>
<dbReference type="KEGG" id="fsn:GS03_00457"/>
<dbReference type="OrthoDB" id="1359771at2"/>
<sequence length="179" mass="19590">MKNLLFGLIATVLFAFNGNAQKITQESVRLQLAQGMSDFTISLKPAFDKTTNVEDFKKTITGSWYSKIPKEGNDLLNASYKLLISKTSQAEILKSYNGKEMAVALLYIHNLSVKGVKTDGSELFGGTTGDFNPYAANAVSAKCRWYQLSCWIKEIFGDEGGGKIMDTIVTVLTILIAGL</sequence>
<protein>
    <submittedName>
        <fullName evidence="1">Uncharacterized protein</fullName>
    </submittedName>
</protein>
<proteinExistence type="predicted"/>
<keyword evidence="2" id="KW-1185">Reference proteome</keyword>
<organism evidence="1 2">
    <name type="scientific">Flavobacterium sangjuense</name>
    <dbReference type="NCBI Taxonomy" id="2518177"/>
    <lineage>
        <taxon>Bacteria</taxon>
        <taxon>Pseudomonadati</taxon>
        <taxon>Bacteroidota</taxon>
        <taxon>Flavobacteriia</taxon>
        <taxon>Flavobacteriales</taxon>
        <taxon>Flavobacteriaceae</taxon>
        <taxon>Flavobacterium</taxon>
    </lineage>
</organism>
<dbReference type="EMBL" id="CP038810">
    <property type="protein sequence ID" value="QBZ96972.1"/>
    <property type="molecule type" value="Genomic_DNA"/>
</dbReference>
<name>A0A4P7PS61_9FLAO</name>
<reference evidence="1 2" key="1">
    <citation type="submission" date="2019-04" db="EMBL/GenBank/DDBJ databases">
        <title>Flavobacterium sp. GS03.</title>
        <authorList>
            <person name="Kim H."/>
        </authorList>
    </citation>
    <scope>NUCLEOTIDE SEQUENCE [LARGE SCALE GENOMIC DNA]</scope>
    <source>
        <strain evidence="1 2">GS03</strain>
    </source>
</reference>